<feature type="transmembrane region" description="Helical" evidence="6">
    <location>
        <begin position="428"/>
        <end position="448"/>
    </location>
</feature>
<accession>A0A916K9D4</accession>
<feature type="domain" description="Major facilitator superfamily (MFS) profile" evidence="7">
    <location>
        <begin position="20"/>
        <end position="456"/>
    </location>
</feature>
<feature type="transmembrane region" description="Helical" evidence="6">
    <location>
        <begin position="328"/>
        <end position="347"/>
    </location>
</feature>
<dbReference type="PANTHER" id="PTHR42718:SF9">
    <property type="entry name" value="MAJOR FACILITATOR SUPERFAMILY MULTIDRUG TRANSPORTER MFSC"/>
    <property type="match status" value="1"/>
</dbReference>
<evidence type="ECO:0000259" key="7">
    <source>
        <dbReference type="PROSITE" id="PS50850"/>
    </source>
</evidence>
<dbReference type="PANTHER" id="PTHR42718">
    <property type="entry name" value="MAJOR FACILITATOR SUPERFAMILY MULTIDRUG TRANSPORTER MFSC"/>
    <property type="match status" value="1"/>
</dbReference>
<feature type="transmembrane region" description="Helical" evidence="6">
    <location>
        <begin position="296"/>
        <end position="316"/>
    </location>
</feature>
<evidence type="ECO:0000256" key="4">
    <source>
        <dbReference type="ARBA" id="ARBA00022989"/>
    </source>
</evidence>
<comment type="caution">
    <text evidence="8">The sequence shown here is derived from an EMBL/GenBank/DDBJ whole genome shotgun (WGS) entry which is preliminary data.</text>
</comment>
<organism evidence="8 9">
    <name type="scientific">Paenibacillus solanacearum</name>
    <dbReference type="NCBI Taxonomy" id="2048548"/>
    <lineage>
        <taxon>Bacteria</taxon>
        <taxon>Bacillati</taxon>
        <taxon>Bacillota</taxon>
        <taxon>Bacilli</taxon>
        <taxon>Bacillales</taxon>
        <taxon>Paenibacillaceae</taxon>
        <taxon>Paenibacillus</taxon>
    </lineage>
</organism>
<keyword evidence="9" id="KW-1185">Reference proteome</keyword>
<feature type="transmembrane region" description="Helical" evidence="6">
    <location>
        <begin position="86"/>
        <end position="109"/>
    </location>
</feature>
<proteinExistence type="predicted"/>
<evidence type="ECO:0000256" key="5">
    <source>
        <dbReference type="ARBA" id="ARBA00023136"/>
    </source>
</evidence>
<evidence type="ECO:0000256" key="3">
    <source>
        <dbReference type="ARBA" id="ARBA00022692"/>
    </source>
</evidence>
<feature type="transmembrane region" description="Helical" evidence="6">
    <location>
        <begin position="257"/>
        <end position="284"/>
    </location>
</feature>
<feature type="transmembrane region" description="Helical" evidence="6">
    <location>
        <begin position="353"/>
        <end position="374"/>
    </location>
</feature>
<evidence type="ECO:0000313" key="8">
    <source>
        <dbReference type="EMBL" id="CAG7647851.1"/>
    </source>
</evidence>
<dbReference type="RefSeq" id="WP_218095187.1">
    <property type="nucleotide sequence ID" value="NZ_CAJVAS010000039.1"/>
</dbReference>
<evidence type="ECO:0000256" key="1">
    <source>
        <dbReference type="ARBA" id="ARBA00004651"/>
    </source>
</evidence>
<feature type="transmembrane region" description="Helical" evidence="6">
    <location>
        <begin position="386"/>
        <end position="408"/>
    </location>
</feature>
<keyword evidence="3 6" id="KW-0812">Transmembrane</keyword>
<dbReference type="CDD" id="cd17321">
    <property type="entry name" value="MFS_MMR_MDR_like"/>
    <property type="match status" value="1"/>
</dbReference>
<dbReference type="GO" id="GO:0022857">
    <property type="term" value="F:transmembrane transporter activity"/>
    <property type="evidence" value="ECO:0007669"/>
    <property type="project" value="InterPro"/>
</dbReference>
<protein>
    <submittedName>
        <fullName evidence="8">Sialic acid transporter NanT</fullName>
    </submittedName>
</protein>
<keyword evidence="2" id="KW-0813">Transport</keyword>
<comment type="subcellular location">
    <subcellularLocation>
        <location evidence="1">Cell membrane</location>
        <topology evidence="1">Multi-pass membrane protein</topology>
    </subcellularLocation>
</comment>
<evidence type="ECO:0000256" key="6">
    <source>
        <dbReference type="SAM" id="Phobius"/>
    </source>
</evidence>
<dbReference type="PROSITE" id="PS50850">
    <property type="entry name" value="MFS"/>
    <property type="match status" value="1"/>
</dbReference>
<keyword evidence="5 6" id="KW-0472">Membrane</keyword>
<keyword evidence="4 6" id="KW-1133">Transmembrane helix</keyword>
<feature type="transmembrane region" description="Helical" evidence="6">
    <location>
        <begin position="227"/>
        <end position="245"/>
    </location>
</feature>
<name>A0A916K9D4_9BACL</name>
<dbReference type="InterPro" id="IPR020846">
    <property type="entry name" value="MFS_dom"/>
</dbReference>
<evidence type="ECO:0000313" key="9">
    <source>
        <dbReference type="Proteomes" id="UP000693672"/>
    </source>
</evidence>
<feature type="transmembrane region" description="Helical" evidence="6">
    <location>
        <begin position="115"/>
        <end position="133"/>
    </location>
</feature>
<dbReference type="Pfam" id="PF07690">
    <property type="entry name" value="MFS_1"/>
    <property type="match status" value="1"/>
</dbReference>
<dbReference type="InterPro" id="IPR011701">
    <property type="entry name" value="MFS"/>
</dbReference>
<gene>
    <name evidence="8" type="primary">nanT</name>
    <name evidence="8" type="ORF">PAESOLCIP111_05475</name>
</gene>
<dbReference type="EMBL" id="CAJVAS010000039">
    <property type="protein sequence ID" value="CAG7647851.1"/>
    <property type="molecule type" value="Genomic_DNA"/>
</dbReference>
<dbReference type="AlphaFoldDB" id="A0A916K9D4"/>
<dbReference type="Proteomes" id="UP000693672">
    <property type="component" value="Unassembled WGS sequence"/>
</dbReference>
<feature type="transmembrane region" description="Helical" evidence="6">
    <location>
        <begin position="145"/>
        <end position="166"/>
    </location>
</feature>
<sequence length="469" mass="49729">MPLEADRGKTGSAAAPSNRLVQALCFVLFFSVMNATMFNVALPDIASEFQLAPSAVSWTVTGYSVLYALGSLLFGKLADKYPLKRLITIGLLLFSGASAAGFFANSYALVLVCRLVQAAGASCVPALVMLIPVRFFPPEQRGRVMGVIASTIAFSSGLGPIVGGFIAGHFHWNGLFLISLLAPVALPFIRKSLPHEEVRTGEKVDLVGAGMLGGSVASFMLSVTQFSLAWLVASAVLGVCFFLRVKHTPHPFIRLSLFRMSGFVHGLMISFIALFSVFGIFLTTPMMLKAIHNLDAQAIGFVLFPAAMLAAVMGRLGGKLTDSRGSRYVLLLAFSMSIVGLVCLSSFTGLSPWIVALCLPLINVSFTFVQAALAKVVSSVLPREQTGVGMGVYNLVNFLSGAISGAVLSKAVEFDWKALNVNAVGAASTYGTVYLILAVILAVNLFLVRQKLEKPAAAMPAMQRSNANG</sequence>
<feature type="transmembrane region" description="Helical" evidence="6">
    <location>
        <begin position="20"/>
        <end position="42"/>
    </location>
</feature>
<dbReference type="GO" id="GO:0005886">
    <property type="term" value="C:plasma membrane"/>
    <property type="evidence" value="ECO:0007669"/>
    <property type="project" value="UniProtKB-SubCell"/>
</dbReference>
<evidence type="ECO:0000256" key="2">
    <source>
        <dbReference type="ARBA" id="ARBA00022448"/>
    </source>
</evidence>
<reference evidence="8" key="1">
    <citation type="submission" date="2021-06" db="EMBL/GenBank/DDBJ databases">
        <authorList>
            <person name="Criscuolo A."/>
        </authorList>
    </citation>
    <scope>NUCLEOTIDE SEQUENCE</scope>
    <source>
        <strain evidence="8">CIP111600</strain>
    </source>
</reference>
<feature type="transmembrane region" description="Helical" evidence="6">
    <location>
        <begin position="54"/>
        <end position="74"/>
    </location>
</feature>